<dbReference type="InterPro" id="IPR036097">
    <property type="entry name" value="HisK_dim/P_sf"/>
</dbReference>
<organism evidence="8 9">
    <name type="scientific">Trichormus variabilis NIES-23</name>
    <dbReference type="NCBI Taxonomy" id="1973479"/>
    <lineage>
        <taxon>Bacteria</taxon>
        <taxon>Bacillati</taxon>
        <taxon>Cyanobacteriota</taxon>
        <taxon>Cyanophyceae</taxon>
        <taxon>Nostocales</taxon>
        <taxon>Nostocaceae</taxon>
        <taxon>Trichormus</taxon>
    </lineage>
</organism>
<dbReference type="GO" id="GO:0000155">
    <property type="term" value="F:phosphorelay sensor kinase activity"/>
    <property type="evidence" value="ECO:0007669"/>
    <property type="project" value="InterPro"/>
</dbReference>
<dbReference type="PANTHER" id="PTHR43065:SF50">
    <property type="entry name" value="HISTIDINE KINASE"/>
    <property type="match status" value="1"/>
</dbReference>
<keyword evidence="4 8" id="KW-0418">Kinase</keyword>
<evidence type="ECO:0000259" key="7">
    <source>
        <dbReference type="PROSITE" id="PS50109"/>
    </source>
</evidence>
<evidence type="ECO:0000256" key="4">
    <source>
        <dbReference type="ARBA" id="ARBA00022777"/>
    </source>
</evidence>
<dbReference type="InterPro" id="IPR005467">
    <property type="entry name" value="His_kinase_dom"/>
</dbReference>
<dbReference type="Proteomes" id="UP000217507">
    <property type="component" value="Chromosome"/>
</dbReference>
<reference evidence="8 9" key="1">
    <citation type="submission" date="2017-06" db="EMBL/GenBank/DDBJ databases">
        <title>Genome sequencing of cyanobaciteial culture collection at National Institute for Environmental Studies (NIES).</title>
        <authorList>
            <person name="Hirose Y."/>
            <person name="Shimura Y."/>
            <person name="Fujisawa T."/>
            <person name="Nakamura Y."/>
            <person name="Kawachi M."/>
        </authorList>
    </citation>
    <scope>NUCLEOTIDE SEQUENCE [LARGE SCALE GENOMIC DNA]</scope>
    <source>
        <strain evidence="8 9">NIES-23</strain>
    </source>
</reference>
<dbReference type="EMBL" id="AP018216">
    <property type="protein sequence ID" value="BAY70487.1"/>
    <property type="molecule type" value="Genomic_DNA"/>
</dbReference>
<dbReference type="PROSITE" id="PS50109">
    <property type="entry name" value="HIS_KIN"/>
    <property type="match status" value="1"/>
</dbReference>
<evidence type="ECO:0000256" key="1">
    <source>
        <dbReference type="ARBA" id="ARBA00000085"/>
    </source>
</evidence>
<keyword evidence="6" id="KW-0175">Coiled coil</keyword>
<dbReference type="Gene3D" id="1.10.287.130">
    <property type="match status" value="1"/>
</dbReference>
<dbReference type="Pfam" id="PF02518">
    <property type="entry name" value="HATPase_c"/>
    <property type="match status" value="1"/>
</dbReference>
<keyword evidence="3" id="KW-0597">Phosphoprotein</keyword>
<dbReference type="SUPFAM" id="SSF47384">
    <property type="entry name" value="Homodimeric domain of signal transducing histidine kinase"/>
    <property type="match status" value="1"/>
</dbReference>
<evidence type="ECO:0000313" key="9">
    <source>
        <dbReference type="Proteomes" id="UP000217507"/>
    </source>
</evidence>
<keyword evidence="4 8" id="KW-0808">Transferase</keyword>
<dbReference type="PRINTS" id="PR00344">
    <property type="entry name" value="BCTRLSENSOR"/>
</dbReference>
<name>A0A1Z4KNG6_ANAVA</name>
<dbReference type="SMART" id="SM00387">
    <property type="entry name" value="HATPase_c"/>
    <property type="match status" value="1"/>
</dbReference>
<evidence type="ECO:0000256" key="2">
    <source>
        <dbReference type="ARBA" id="ARBA00012438"/>
    </source>
</evidence>
<proteinExistence type="predicted"/>
<dbReference type="InterPro" id="IPR003594">
    <property type="entry name" value="HATPase_dom"/>
</dbReference>
<dbReference type="InterPro" id="IPR004358">
    <property type="entry name" value="Sig_transdc_His_kin-like_C"/>
</dbReference>
<evidence type="ECO:0000256" key="5">
    <source>
        <dbReference type="ARBA" id="ARBA00023012"/>
    </source>
</evidence>
<evidence type="ECO:0000313" key="8">
    <source>
        <dbReference type="EMBL" id="BAY70487.1"/>
    </source>
</evidence>
<dbReference type="SUPFAM" id="SSF55874">
    <property type="entry name" value="ATPase domain of HSP90 chaperone/DNA topoisomerase II/histidine kinase"/>
    <property type="match status" value="1"/>
</dbReference>
<accession>A0A1Z4KNG6</accession>
<dbReference type="EC" id="2.7.13.3" evidence="2"/>
<dbReference type="PANTHER" id="PTHR43065">
    <property type="entry name" value="SENSOR HISTIDINE KINASE"/>
    <property type="match status" value="1"/>
</dbReference>
<sequence length="342" mass="38807">MNCEQEIQRLEKANRILQKKLIRSEVDRVRLEETNSKKETLLKNVINELKQSKIQLEERRHELETTLFNLQTMQDKMSALGSMVADVAHEINNPVGFIMGNLNPAFEYIHELFRLLDLYQQYYPKPCPEIQAAMAAIDYEYVREDLPKLISSMKEGTDRISKLSNSLRTFSRTDAEYKLLFNIHEGIDSTLCILQHRLKAVPDRPQIQVVKKYADIPLIKCFPGQLNQVFMNLLANAIDALEESNFGLSFAEIEQKNNQITIITSLFANSILIQVKDNGFGISNELKSKIFEHSFTTKPVGKGTGLGLAIAQQIIVQKHGGTLEVNSVPGEGSEFIITLPIE</sequence>
<dbReference type="AlphaFoldDB" id="A0A1Z4KNG6"/>
<dbReference type="InterPro" id="IPR003661">
    <property type="entry name" value="HisK_dim/P_dom"/>
</dbReference>
<dbReference type="Gene3D" id="3.30.565.10">
    <property type="entry name" value="Histidine kinase-like ATPase, C-terminal domain"/>
    <property type="match status" value="1"/>
</dbReference>
<feature type="domain" description="Histidine kinase" evidence="7">
    <location>
        <begin position="86"/>
        <end position="342"/>
    </location>
</feature>
<evidence type="ECO:0000256" key="3">
    <source>
        <dbReference type="ARBA" id="ARBA00022553"/>
    </source>
</evidence>
<comment type="catalytic activity">
    <reaction evidence="1">
        <text>ATP + protein L-histidine = ADP + protein N-phospho-L-histidine.</text>
        <dbReference type="EC" id="2.7.13.3"/>
    </reaction>
</comment>
<dbReference type="InterPro" id="IPR036890">
    <property type="entry name" value="HATPase_C_sf"/>
</dbReference>
<gene>
    <name evidence="8" type="ORF">NIES23_32910</name>
</gene>
<protein>
    <recommendedName>
        <fullName evidence="2">histidine kinase</fullName>
        <ecNumber evidence="2">2.7.13.3</ecNumber>
    </recommendedName>
</protein>
<dbReference type="CDD" id="cd00082">
    <property type="entry name" value="HisKA"/>
    <property type="match status" value="1"/>
</dbReference>
<evidence type="ECO:0000256" key="6">
    <source>
        <dbReference type="SAM" id="Coils"/>
    </source>
</evidence>
<feature type="coiled-coil region" evidence="6">
    <location>
        <begin position="7"/>
        <end position="66"/>
    </location>
</feature>
<keyword evidence="5" id="KW-0902">Two-component regulatory system</keyword>